<evidence type="ECO:0000256" key="5">
    <source>
        <dbReference type="ARBA" id="ARBA00022692"/>
    </source>
</evidence>
<evidence type="ECO:0000256" key="2">
    <source>
        <dbReference type="ARBA" id="ARBA00004141"/>
    </source>
</evidence>
<comment type="caution">
    <text evidence="14">The sequence shown here is derived from an EMBL/GenBank/DDBJ whole genome shotgun (WGS) entry which is preliminary data.</text>
</comment>
<evidence type="ECO:0000256" key="10">
    <source>
        <dbReference type="ARBA" id="ARBA00023049"/>
    </source>
</evidence>
<keyword evidence="9 12" id="KW-1133">Transmembrane helix</keyword>
<keyword evidence="5 12" id="KW-0812">Transmembrane</keyword>
<accession>A0ABP5F2U2</accession>
<evidence type="ECO:0000256" key="6">
    <source>
        <dbReference type="ARBA" id="ARBA00022723"/>
    </source>
</evidence>
<feature type="transmembrane region" description="Helical" evidence="12">
    <location>
        <begin position="151"/>
        <end position="174"/>
    </location>
</feature>
<evidence type="ECO:0000256" key="9">
    <source>
        <dbReference type="ARBA" id="ARBA00022989"/>
    </source>
</evidence>
<keyword evidence="8" id="KW-0862">Zinc</keyword>
<evidence type="ECO:0000256" key="12">
    <source>
        <dbReference type="SAM" id="Phobius"/>
    </source>
</evidence>
<feature type="domain" description="Peptidase M50" evidence="13">
    <location>
        <begin position="66"/>
        <end position="142"/>
    </location>
</feature>
<name>A0ABP5F2U2_9MICO</name>
<dbReference type="CDD" id="cd06164">
    <property type="entry name" value="S2P-M50_SpoIVFB_CBS"/>
    <property type="match status" value="1"/>
</dbReference>
<comment type="subcellular location">
    <subcellularLocation>
        <location evidence="2">Membrane</location>
        <topology evidence="2">Multi-pass membrane protein</topology>
    </subcellularLocation>
</comment>
<gene>
    <name evidence="14" type="ORF">GCM10009755_27780</name>
</gene>
<dbReference type="SUPFAM" id="SSF54631">
    <property type="entry name" value="CBS-domain pair"/>
    <property type="match status" value="1"/>
</dbReference>
<feature type="transmembrane region" description="Helical" evidence="12">
    <location>
        <begin position="228"/>
        <end position="249"/>
    </location>
</feature>
<evidence type="ECO:0000256" key="3">
    <source>
        <dbReference type="ARBA" id="ARBA00007931"/>
    </source>
</evidence>
<keyword evidence="6" id="KW-0479">Metal-binding</keyword>
<sequence>MPETTSARRTGASTGLTLGRVLGAPVILSWSWFIAAVLMTVLFSPWVMSVRPDLGTGAWVIGFLYAVLLFASVFLHELAHGVAGRLSGQRVAAIELNVWGGFTRFEPTIDTDQKSSSWAGFVISIVGPLVNLVLAAVGWGLLHVVDHASVAWLLLLAVAFANVALGVINLLPGIPLDGGWALQALVARFTGSQYHGTIVAAWVGRVIAVCFLAYAVLPPLFAGERPSVITLAWMGGIALMLWFSAGDAATHAKRARRMETYDLAQVIQPAISATWDADVDRTLAYADTVGPARTSTLVVVLDEHGLPFGILDRHAASAVPAGGERHHVSAFARPLGPWIGVPRDITAPHLLESLTHRPKARFCLVMDGSTLVGVIDLPEFFDELLAA</sequence>
<dbReference type="InterPro" id="IPR046342">
    <property type="entry name" value="CBS_dom_sf"/>
</dbReference>
<organism evidence="14 15">
    <name type="scientific">Brevibacterium samyangense</name>
    <dbReference type="NCBI Taxonomy" id="366888"/>
    <lineage>
        <taxon>Bacteria</taxon>
        <taxon>Bacillati</taxon>
        <taxon>Actinomycetota</taxon>
        <taxon>Actinomycetes</taxon>
        <taxon>Micrococcales</taxon>
        <taxon>Brevibacteriaceae</taxon>
        <taxon>Brevibacterium</taxon>
    </lineage>
</organism>
<feature type="transmembrane region" description="Helical" evidence="12">
    <location>
        <begin position="56"/>
        <end position="75"/>
    </location>
</feature>
<proteinExistence type="inferred from homology"/>
<feature type="domain" description="Peptidase M50" evidence="13">
    <location>
        <begin position="152"/>
        <end position="203"/>
    </location>
</feature>
<dbReference type="Pfam" id="PF02163">
    <property type="entry name" value="Peptidase_M50"/>
    <property type="match status" value="2"/>
</dbReference>
<evidence type="ECO:0000256" key="8">
    <source>
        <dbReference type="ARBA" id="ARBA00022833"/>
    </source>
</evidence>
<feature type="transmembrane region" description="Helical" evidence="12">
    <location>
        <begin position="194"/>
        <end position="216"/>
    </location>
</feature>
<dbReference type="PANTHER" id="PTHR39188:SF3">
    <property type="entry name" value="STAGE IV SPORULATION PROTEIN FB"/>
    <property type="match status" value="1"/>
</dbReference>
<keyword evidence="7" id="KW-0378">Hydrolase</keyword>
<evidence type="ECO:0000256" key="7">
    <source>
        <dbReference type="ARBA" id="ARBA00022801"/>
    </source>
</evidence>
<dbReference type="InterPro" id="IPR008915">
    <property type="entry name" value="Peptidase_M50"/>
</dbReference>
<dbReference type="PANTHER" id="PTHR39188">
    <property type="entry name" value="MEMBRANE-ASSOCIATED ZINC METALLOPROTEASE M50B"/>
    <property type="match status" value="1"/>
</dbReference>
<evidence type="ECO:0000256" key="4">
    <source>
        <dbReference type="ARBA" id="ARBA00022670"/>
    </source>
</evidence>
<keyword evidence="10" id="KW-0482">Metalloprotease</keyword>
<keyword evidence="4" id="KW-0645">Protease</keyword>
<comment type="cofactor">
    <cofactor evidence="1">
        <name>Zn(2+)</name>
        <dbReference type="ChEBI" id="CHEBI:29105"/>
    </cofactor>
</comment>
<dbReference type="RefSeq" id="WP_344310677.1">
    <property type="nucleotide sequence ID" value="NZ_BAAANO010000035.1"/>
</dbReference>
<evidence type="ECO:0000256" key="11">
    <source>
        <dbReference type="ARBA" id="ARBA00023136"/>
    </source>
</evidence>
<keyword evidence="15" id="KW-1185">Reference proteome</keyword>
<dbReference type="EMBL" id="BAAANO010000035">
    <property type="protein sequence ID" value="GAA2014491.1"/>
    <property type="molecule type" value="Genomic_DNA"/>
</dbReference>
<protein>
    <recommendedName>
        <fullName evidence="13">Peptidase M50 domain-containing protein</fullName>
    </recommendedName>
</protein>
<evidence type="ECO:0000256" key="1">
    <source>
        <dbReference type="ARBA" id="ARBA00001947"/>
    </source>
</evidence>
<evidence type="ECO:0000259" key="13">
    <source>
        <dbReference type="Pfam" id="PF02163"/>
    </source>
</evidence>
<feature type="transmembrane region" description="Helical" evidence="12">
    <location>
        <begin position="118"/>
        <end position="139"/>
    </location>
</feature>
<keyword evidence="11 12" id="KW-0472">Membrane</keyword>
<feature type="transmembrane region" description="Helical" evidence="12">
    <location>
        <begin position="21"/>
        <end position="44"/>
    </location>
</feature>
<evidence type="ECO:0000313" key="15">
    <source>
        <dbReference type="Proteomes" id="UP001500755"/>
    </source>
</evidence>
<evidence type="ECO:0000313" key="14">
    <source>
        <dbReference type="EMBL" id="GAA2014491.1"/>
    </source>
</evidence>
<reference evidence="15" key="1">
    <citation type="journal article" date="2019" name="Int. J. Syst. Evol. Microbiol.">
        <title>The Global Catalogue of Microorganisms (GCM) 10K type strain sequencing project: providing services to taxonomists for standard genome sequencing and annotation.</title>
        <authorList>
            <consortium name="The Broad Institute Genomics Platform"/>
            <consortium name="The Broad Institute Genome Sequencing Center for Infectious Disease"/>
            <person name="Wu L."/>
            <person name="Ma J."/>
        </authorList>
    </citation>
    <scope>NUCLEOTIDE SEQUENCE [LARGE SCALE GENOMIC DNA]</scope>
    <source>
        <strain evidence="15">JCM 14546</strain>
    </source>
</reference>
<dbReference type="Proteomes" id="UP001500755">
    <property type="component" value="Unassembled WGS sequence"/>
</dbReference>
<comment type="similarity">
    <text evidence="3">Belongs to the peptidase M50B family.</text>
</comment>